<name>A0A563VLW9_9CYAN</name>
<protein>
    <submittedName>
        <fullName evidence="1">Uncharacterized protein</fullName>
    </submittedName>
</protein>
<reference evidence="1 2" key="1">
    <citation type="submission" date="2019-01" db="EMBL/GenBank/DDBJ databases">
        <authorList>
            <person name="Brito A."/>
        </authorList>
    </citation>
    <scope>NUCLEOTIDE SEQUENCE [LARGE SCALE GENOMIC DNA]</scope>
    <source>
        <strain evidence="1">1</strain>
    </source>
</reference>
<dbReference type="AlphaFoldDB" id="A0A563VLW9"/>
<accession>A0A563VLW9</accession>
<evidence type="ECO:0000313" key="2">
    <source>
        <dbReference type="Proteomes" id="UP000320055"/>
    </source>
</evidence>
<proteinExistence type="predicted"/>
<organism evidence="1 2">
    <name type="scientific">Hyella patelloides LEGE 07179</name>
    <dbReference type="NCBI Taxonomy" id="945734"/>
    <lineage>
        <taxon>Bacteria</taxon>
        <taxon>Bacillati</taxon>
        <taxon>Cyanobacteriota</taxon>
        <taxon>Cyanophyceae</taxon>
        <taxon>Pleurocapsales</taxon>
        <taxon>Hyellaceae</taxon>
        <taxon>Hyella</taxon>
    </lineage>
</organism>
<dbReference type="EMBL" id="CAACVJ010000057">
    <property type="protein sequence ID" value="VEP12446.1"/>
    <property type="molecule type" value="Genomic_DNA"/>
</dbReference>
<evidence type="ECO:0000313" key="1">
    <source>
        <dbReference type="EMBL" id="VEP12446.1"/>
    </source>
</evidence>
<sequence>MGITTKLSMRLIVLSGVTQNLNHQNSFATIHSQLDCSNIKILV</sequence>
<dbReference type="Proteomes" id="UP000320055">
    <property type="component" value="Unassembled WGS sequence"/>
</dbReference>
<gene>
    <name evidence="1" type="ORF">H1P_150010</name>
</gene>
<keyword evidence="2" id="KW-1185">Reference proteome</keyword>